<dbReference type="RefSeq" id="WP_005879701.1">
    <property type="nucleotide sequence ID" value="NZ_CP019430.1"/>
</dbReference>
<dbReference type="EMBL" id="GG658170">
    <property type="protein sequence ID" value="EEO29319.1"/>
    <property type="molecule type" value="Genomic_DNA"/>
</dbReference>
<dbReference type="InterPro" id="IPR012332">
    <property type="entry name" value="Autotransporter_pectin_lyase_C"/>
</dbReference>
<name>C3X7Z3_OXAFO</name>
<evidence type="ECO:0000256" key="3">
    <source>
        <dbReference type="ARBA" id="ARBA00004613"/>
    </source>
</evidence>
<dbReference type="STRING" id="847.BRW83_1910"/>
<dbReference type="SUPFAM" id="SSF51126">
    <property type="entry name" value="Pectin lyase-like"/>
    <property type="match status" value="5"/>
</dbReference>
<evidence type="ECO:0000313" key="11">
    <source>
        <dbReference type="Proteomes" id="UP000005089"/>
    </source>
</evidence>
<dbReference type="NCBIfam" id="TIGR02601">
    <property type="entry name" value="autotrns_rpt"/>
    <property type="match status" value="7"/>
</dbReference>
<keyword evidence="5 8" id="KW-0732">Signal</keyword>
<evidence type="ECO:0000256" key="1">
    <source>
        <dbReference type="ARBA" id="ARBA00004196"/>
    </source>
</evidence>
<keyword evidence="4" id="KW-0964">Secreted</keyword>
<dbReference type="InterPro" id="IPR051551">
    <property type="entry name" value="Autotransporter_adhesion"/>
</dbReference>
<dbReference type="NCBIfam" id="TIGR01376">
    <property type="entry name" value="POMP_repeat"/>
    <property type="match status" value="1"/>
</dbReference>
<evidence type="ECO:0000313" key="10">
    <source>
        <dbReference type="EMBL" id="EEO29319.1"/>
    </source>
</evidence>
<evidence type="ECO:0000256" key="8">
    <source>
        <dbReference type="SAM" id="SignalP"/>
    </source>
</evidence>
<feature type="chain" id="PRO_5002932819" evidence="8">
    <location>
        <begin position="22"/>
        <end position="2889"/>
    </location>
</feature>
<gene>
    <name evidence="10" type="ORF">OFBG_00347</name>
</gene>
<sequence>MKLPSASCVVIALSLAFPAYGQISVQSGDDLVSGYLSKGQYDLNLLGDVSWNTAFTYASTNTNNLKINGNGHKITFGPATGVYFYFSRNNGSLAINDAVVETQTFAGVRDSLFWIGSAGITTNFDFNGTTFQNIGPTNFNLYASGNYGPIISQRVNSVTNIDGGAKGVVFKGNHGLADQSGTIGISSGTMNFLNNVTFDSNWGANYSGAMAIYPDAAPTVNFNGTTLFNNNHTGHYGGAIDMWGGNGTLVFNGDTSFTNNYTYSIMGATQDFPNHYTDRSASGGAIHMGFIASAGTTGTSITFNGDATFDGNFVNDLKTTAYNNAQGGAIGLNQSREAGTHNYNLFMNGHSTFNNNYVYSLNGSGYGGAIFLNAQGGSANIAGAAEFTNNSAKTLGGAIYIRKGSLNINANTGDIVFRGNRQGSTFVSENRTLDTGNSYAFYKPVEGTGTPNAIYWETSNTLNLDGSQGNAIRFYDPLSLVAGGTLTLNQNGTGETAFYGDNGVSTAYDTDINVNTTVNGGTFTVADGVKYGRTTFGTFDLKSGATLKGENSGTLKVATLNLNNGTSLDVEGGTLMLDSAAIALGNAVNGTVNLTGYGTLNSSSALKAAYAGTSVNATIGLDSSGNAEELRLEAPISGTAKLVKNGAGTLLLPTVQGYTDGTVVNAGTLVLTENGTLGSGSATVNANGTLEIDSPASGNVSFGNALLGTGLLKVGLASGTNTFDFASSAGTAFAGTVELNDGTFSLSGTNTAVLGNSTLRLNAGSTTNVGAGTQAVGNMELNGGLLRFPNLPTGVIQTGVLNLGSGTVQVNADTSAISAKPLLQQDDGNTNQLLIGANTVQGSASNLVLQDLSGSVSGTVQSNVQQDGNTVAVASYAYGLTSVSDSPGNNGLFTSYRLTQLDLQNNRTLTLSGDATTPAGANDMKAKITGSGNLAIDATGTIILANANNDYSGNTSVNTGTLQLGTDHALGNTSLLTIADGASTDINGKTQTVDSLVGAGSLNVNGGNLTVSNGGYFSGVMSGNAGALTLAGGDLILSGANTFTGTTTQTSGLLQIGSGGTSGSYAGNIVAGGTVAFNRSDSSEYGGVISGDGNLVKSSTGTLTLTGNNTYGGGTQINAGTLAVGNGGTSGSIAGDVTNNGKLAFNRGDDITFGGVITGSGSLDKSGNGKLTLTAENAYAGTTVVNNGTLALLQENAAGTGTISLADTTTLQLGFNNGVFDNSIFGFAGSTVSVLGSNITLGVSNPVFSGTWNVTGSANISTPGNLGNGSVSLAGDLNLNAQAGNYAFNNALSGAGDLNVTMASGSDVFSFSNAANNGFTGTLSLGKSSFGLSGANTQVLANASLQLNNGNVTTVGDGEQAIGNLNLNGGSLAWDGFTTPEENPNGTISTNNLALNGGQIRVDMSAAGESNPPASGGSKLLQQDDGNVSSKLISAGHVTGDISNIQLADLNGNALAANQVVGVVENNVKVADASYNYGLTTGSGNDGVYLNYGLTQLDILANQTLTFSGDETTPDGANDMKAKITGSGNLAINATDKIILANTTNDYTGSTTVNSGTLQLGTDHALGNTSLLDIAAGATMDMNGKTQTVRALGGAGSLNVNSGNLTVSNGGDFGGVIAGDTGTVDLTGGTLTLTGENTFTGATTVASGSLQIGNGGTTGSYAGNIANEGSVIFNRSDDIAYGGVVNGSGNLVKDGNGTLTLTGVNAYTGGTEVNAGTLQIGDGGTNGIIIGDIANAGGVVFNRSDDIAFGGVISGNGSMSKEGNGVLTLTADQTYTGTTSVNAGTLAIGNGGTGGSITGDIANAGSVVFNRSDNLAYGGVISGTGQVEQAGNGTLTLTGNNTYDGGTQVSDGTLRLTGAGTPGSGTVNIASQGTLLVDSPNGNAYTFNNRLEGDGQLQVAMGSETDTFDFASGAGSRFTGKMNFDKGSMTLGDANTAALSQATLDLGENATVTMDGDRTIGNLTFGGGQLNTTLKNGTNVNVLTVGYLDVNADDSPAVPGTVNYVGGTLNPEPDRSGNLLLQGDINANNSIAIVRADSVSSVGTQLELLMDGVAPQDKTVVTTDGFGNDDLRATYGYMAVITDKKADNMTGLFGGYVLKTLESQTNAILDSTTAPDANFGAKLTGAGNFEFRANDNSITLVNAANDYGGQTTAASGTLNMGTNNVFGQTSALNIKNSATVNMNGHTQTVGELNGEDGSTLDLGGGSLTVTAGGNSNGILSGAGNLHLTGGTLVVANANENLSAAVDIQSGVTAQLLSTKGLGSGDISLAGQLQFSGAQGTLANRLNGAGAVTLADGSNMNFSADNSAFSGSVNIGSGTTLSASAGSQLGTATVANNGNLVLHSDGDWTFTNAMSGSGKLVKEGDGIIRVSSEYAHSGGTEITHGSLVMDNAASALSGSGDVRIAEGATLAGYGSIGGSVFNFGTLAVGNGSELLRSATTGTLTIAGGLTNSGAIHLGGAAVGNVLRVQGNFTGGGTLMLNTVLGDDTSATDKLVVEGNTSGSTAVLVNNKGGLGADTHNGIQIVQVDGASDGNFYLGSRVVQGAYDYRLYKGSIDNPDDGDWYLRSTRNDPTPVIRPEIGAYLANRDAAQTMFRHTLHDRMGESAFSEGKVASKNAPAFWSYVEAGYGTGRAAGQIEQRRWSNKVQVGGDFYRSTEDINNWRVGAMAGYGTLRSRSLTDGQAYRADSDLTGYNAGLYATWFADGKAGADGPYLDGWIQHGWFRNKVKGDELAEQRYNSRAWSGSVEGGWTFNAWSTNDYRFYVQPQVQVIYTRYHGNDVIENNGTVIENSHEDGISTRLGARFFGNGTGAGSRWQPYAELNWLHNNKASTIRIGDESFDSALPKNVAELKAGFEVVLNKNTNAWAQVRMQKGEDNYKSVGGLAGIKVSW</sequence>
<evidence type="ECO:0000256" key="5">
    <source>
        <dbReference type="ARBA" id="ARBA00022729"/>
    </source>
</evidence>
<dbReference type="InterPro" id="IPR013425">
    <property type="entry name" value="Autotrns_rpt"/>
</dbReference>
<keyword evidence="7" id="KW-0998">Cell outer membrane</keyword>
<organism evidence="10 11">
    <name type="scientific">Oxalobacter formigenes OXCC13</name>
    <dbReference type="NCBI Taxonomy" id="556269"/>
    <lineage>
        <taxon>Bacteria</taxon>
        <taxon>Pseudomonadati</taxon>
        <taxon>Pseudomonadota</taxon>
        <taxon>Betaproteobacteria</taxon>
        <taxon>Burkholderiales</taxon>
        <taxon>Oxalobacteraceae</taxon>
        <taxon>Oxalobacter</taxon>
    </lineage>
</organism>
<dbReference type="eggNOG" id="COG4625">
    <property type="taxonomic scope" value="Bacteria"/>
</dbReference>
<evidence type="ECO:0000256" key="2">
    <source>
        <dbReference type="ARBA" id="ARBA00004442"/>
    </source>
</evidence>
<dbReference type="eggNOG" id="COG2911">
    <property type="taxonomic scope" value="Bacteria"/>
</dbReference>
<evidence type="ECO:0000259" key="9">
    <source>
        <dbReference type="PROSITE" id="PS51208"/>
    </source>
</evidence>
<dbReference type="Gene3D" id="2.160.20.20">
    <property type="match status" value="4"/>
</dbReference>
<dbReference type="Pfam" id="PF12951">
    <property type="entry name" value="PATR"/>
    <property type="match status" value="10"/>
</dbReference>
<comment type="subcellular location">
    <subcellularLocation>
        <location evidence="1">Cell envelope</location>
    </subcellularLocation>
    <subcellularLocation>
        <location evidence="2">Cell outer membrane</location>
    </subcellularLocation>
    <subcellularLocation>
        <location evidence="3">Secreted</location>
    </subcellularLocation>
</comment>
<feature type="domain" description="Autotransporter" evidence="9">
    <location>
        <begin position="2612"/>
        <end position="2889"/>
    </location>
</feature>
<dbReference type="OrthoDB" id="8780886at2"/>
<dbReference type="SMART" id="SM00869">
    <property type="entry name" value="Autotransporter"/>
    <property type="match status" value="1"/>
</dbReference>
<dbReference type="CDD" id="cd01344">
    <property type="entry name" value="PL2_Passenger_AT"/>
    <property type="match status" value="1"/>
</dbReference>
<dbReference type="GO" id="GO:0005576">
    <property type="term" value="C:extracellular region"/>
    <property type="evidence" value="ECO:0007669"/>
    <property type="project" value="UniProtKB-SubCell"/>
</dbReference>
<dbReference type="eggNOG" id="COG3210">
    <property type="taxonomic scope" value="Bacteria"/>
</dbReference>
<keyword evidence="6" id="KW-0472">Membrane</keyword>
<dbReference type="NCBIfam" id="TIGR01414">
    <property type="entry name" value="autotrans_barl"/>
    <property type="match status" value="1"/>
</dbReference>
<evidence type="ECO:0000256" key="6">
    <source>
        <dbReference type="ARBA" id="ARBA00023136"/>
    </source>
</evidence>
<reference evidence="10 11" key="1">
    <citation type="submission" date="2009-02" db="EMBL/GenBank/DDBJ databases">
        <title>The Genome Sequence of Oxalobacter formigenes OXCC13.</title>
        <authorList>
            <consortium name="The Broad Institute Genome Sequencing Platform"/>
            <person name="Ward D."/>
            <person name="Young S.K."/>
            <person name="Kodira C.D."/>
            <person name="Zeng Q."/>
            <person name="Koehrsen M."/>
            <person name="Alvarado L."/>
            <person name="Berlin A."/>
            <person name="Borenstein D."/>
            <person name="Chen Z."/>
            <person name="Engels R."/>
            <person name="Freedman E."/>
            <person name="Gellesch M."/>
            <person name="Goldberg J."/>
            <person name="Griggs A."/>
            <person name="Gujja S."/>
            <person name="Heiman D."/>
            <person name="Hepburn T."/>
            <person name="Howarth C."/>
            <person name="Jen D."/>
            <person name="Larson L."/>
            <person name="Lewis B."/>
            <person name="Mehta T."/>
            <person name="Park D."/>
            <person name="Pearson M."/>
            <person name="Roberts A."/>
            <person name="Saif S."/>
            <person name="Shea T."/>
            <person name="Shenoy N."/>
            <person name="Sisk P."/>
            <person name="Stolte C."/>
            <person name="Sykes S."/>
            <person name="Walk T."/>
            <person name="White J."/>
            <person name="Yandava C."/>
            <person name="Allison M.J."/>
            <person name="Lander E."/>
            <person name="Nusbaum C."/>
            <person name="Galagan J."/>
            <person name="Birren B."/>
        </authorList>
    </citation>
    <scope>NUCLEOTIDE SEQUENCE [LARGE SCALE GENOMIC DNA]</scope>
    <source>
        <strain evidence="10 11">OXCC13</strain>
    </source>
</reference>
<evidence type="ECO:0000256" key="7">
    <source>
        <dbReference type="ARBA" id="ARBA00023237"/>
    </source>
</evidence>
<dbReference type="Pfam" id="PF18883">
    <property type="entry name" value="AC_1"/>
    <property type="match status" value="1"/>
</dbReference>
<dbReference type="eggNOG" id="COG3468">
    <property type="taxonomic scope" value="Bacteria"/>
</dbReference>
<feature type="signal peptide" evidence="8">
    <location>
        <begin position="1"/>
        <end position="21"/>
    </location>
</feature>
<dbReference type="InterPro" id="IPR043990">
    <property type="entry name" value="AC_1"/>
</dbReference>
<accession>C3X7Z3</accession>
<dbReference type="PANTHER" id="PTHR35037">
    <property type="entry name" value="C-TERMINAL REGION OF AIDA-LIKE PROTEIN"/>
    <property type="match status" value="1"/>
</dbReference>
<dbReference type="HOGENOM" id="CLU_000090_0_0_4"/>
<dbReference type="InterPro" id="IPR036709">
    <property type="entry name" value="Autotransporte_beta_dom_sf"/>
</dbReference>
<dbReference type="PANTHER" id="PTHR35037:SF3">
    <property type="entry name" value="C-TERMINAL REGION OF AIDA-LIKE PROTEIN"/>
    <property type="match status" value="1"/>
</dbReference>
<evidence type="ECO:0000256" key="4">
    <source>
        <dbReference type="ARBA" id="ARBA00022525"/>
    </source>
</evidence>
<dbReference type="SUPFAM" id="SSF103515">
    <property type="entry name" value="Autotransporter"/>
    <property type="match status" value="1"/>
</dbReference>
<protein>
    <submittedName>
        <fullName evidence="10">Outer membrane autotransporter barrel domain protein</fullName>
    </submittedName>
</protein>
<dbReference type="Proteomes" id="UP000005089">
    <property type="component" value="Unassembled WGS sequence"/>
</dbReference>
<dbReference type="InterPro" id="IPR011050">
    <property type="entry name" value="Pectin_lyase_fold/virulence"/>
</dbReference>
<dbReference type="Gene3D" id="2.40.128.130">
    <property type="entry name" value="Autotransporter beta-domain"/>
    <property type="match status" value="1"/>
</dbReference>
<dbReference type="GO" id="GO:0009279">
    <property type="term" value="C:cell outer membrane"/>
    <property type="evidence" value="ECO:0007669"/>
    <property type="project" value="UniProtKB-SubCell"/>
</dbReference>
<dbReference type="InterPro" id="IPR006315">
    <property type="entry name" value="OM_autotransptr_brl_dom"/>
</dbReference>
<dbReference type="PROSITE" id="PS51208">
    <property type="entry name" value="AUTOTRANSPORTER"/>
    <property type="match status" value="1"/>
</dbReference>
<keyword evidence="11" id="KW-1185">Reference proteome</keyword>
<dbReference type="InterPro" id="IPR003368">
    <property type="entry name" value="POMP_repeat"/>
</dbReference>
<dbReference type="InterPro" id="IPR005546">
    <property type="entry name" value="Autotransporte_beta"/>
</dbReference>
<proteinExistence type="predicted"/>
<dbReference type="GeneID" id="77135743"/>